<proteinExistence type="predicted"/>
<dbReference type="RefSeq" id="WP_114685810.1">
    <property type="nucleotide sequence ID" value="NZ_QQNB01000001.1"/>
</dbReference>
<accession>A0A369VV67</accession>
<name>A0A369VV67_9SPHN</name>
<reference evidence="2 3" key="1">
    <citation type="submission" date="2018-07" db="EMBL/GenBank/DDBJ databases">
        <title>a novel species of Sphingomonas isolated from the rhizosphere soil of Araceae plant.</title>
        <authorList>
            <person name="Zhiyong W."/>
            <person name="Qinglan Z."/>
            <person name="Zhiwei F."/>
            <person name="Ding X."/>
            <person name="Gejiao W."/>
            <person name="Shixue Z."/>
        </authorList>
    </citation>
    <scope>NUCLEOTIDE SEQUENCE [LARGE SCALE GENOMIC DNA]</scope>
    <source>
        <strain evidence="2 3">WZY 27</strain>
    </source>
</reference>
<keyword evidence="3" id="KW-1185">Reference proteome</keyword>
<dbReference type="EMBL" id="QQNB01000001">
    <property type="protein sequence ID" value="RDE06228.1"/>
    <property type="molecule type" value="Genomic_DNA"/>
</dbReference>
<dbReference type="AlphaFoldDB" id="A0A369VV67"/>
<dbReference type="Proteomes" id="UP000253918">
    <property type="component" value="Unassembled WGS sequence"/>
</dbReference>
<feature type="region of interest" description="Disordered" evidence="1">
    <location>
        <begin position="1"/>
        <end position="37"/>
    </location>
</feature>
<comment type="caution">
    <text evidence="2">The sequence shown here is derived from an EMBL/GenBank/DDBJ whole genome shotgun (WGS) entry which is preliminary data.</text>
</comment>
<gene>
    <name evidence="2" type="ORF">DVW87_00360</name>
</gene>
<evidence type="ECO:0000256" key="1">
    <source>
        <dbReference type="SAM" id="MobiDB-lite"/>
    </source>
</evidence>
<organism evidence="2 3">
    <name type="scientific">Sphingomonas aracearum</name>
    <dbReference type="NCBI Taxonomy" id="2283317"/>
    <lineage>
        <taxon>Bacteria</taxon>
        <taxon>Pseudomonadati</taxon>
        <taxon>Pseudomonadota</taxon>
        <taxon>Alphaproteobacteria</taxon>
        <taxon>Sphingomonadales</taxon>
        <taxon>Sphingomonadaceae</taxon>
        <taxon>Sphingomonas</taxon>
    </lineage>
</organism>
<protein>
    <submittedName>
        <fullName evidence="2">Uncharacterized protein</fullName>
    </submittedName>
</protein>
<sequence>MGEFDDFTRQLRDQHQTKADEYAANEERKRQERTAEWDRQKATLEQVTANIFAEATRACHAQGIRVVVGTNWSHGDITDPVIEFQVFGPKKRPFDDSTYEVSSNKALFRVDNGRVVAKVVKQAYASNVGVDYVGYDDDGARQATKAVIASYFDEISPERS</sequence>
<evidence type="ECO:0000313" key="3">
    <source>
        <dbReference type="Proteomes" id="UP000253918"/>
    </source>
</evidence>
<evidence type="ECO:0000313" key="2">
    <source>
        <dbReference type="EMBL" id="RDE06228.1"/>
    </source>
</evidence>